<reference evidence="3 4" key="2">
    <citation type="submission" date="2020-07" db="EMBL/GenBank/DDBJ databases">
        <title>Genome assembly of wild tea tree DASZ reveals pedigree and selection history of tea varieties.</title>
        <authorList>
            <person name="Zhang W."/>
        </authorList>
    </citation>
    <scope>NUCLEOTIDE SEQUENCE [LARGE SCALE GENOMIC DNA]</scope>
    <source>
        <strain evidence="4">cv. G240</strain>
        <tissue evidence="3">Leaf</tissue>
    </source>
</reference>
<dbReference type="GO" id="GO:0008017">
    <property type="term" value="F:microtubule binding"/>
    <property type="evidence" value="ECO:0007669"/>
    <property type="project" value="TreeGrafter"/>
</dbReference>
<evidence type="ECO:0000313" key="3">
    <source>
        <dbReference type="EMBL" id="KAF5943425.1"/>
    </source>
</evidence>
<comment type="caution">
    <text evidence="3">The sequence shown here is derived from an EMBL/GenBank/DDBJ whole genome shotgun (WGS) entry which is preliminary data.</text>
</comment>
<proteinExistence type="inferred from homology"/>
<reference evidence="4" key="1">
    <citation type="journal article" date="2020" name="Nat. Commun.">
        <title>Genome assembly of wild tea tree DASZ reveals pedigree and selection history of tea varieties.</title>
        <authorList>
            <person name="Zhang W."/>
            <person name="Zhang Y."/>
            <person name="Qiu H."/>
            <person name="Guo Y."/>
            <person name="Wan H."/>
            <person name="Zhang X."/>
            <person name="Scossa F."/>
            <person name="Alseekh S."/>
            <person name="Zhang Q."/>
            <person name="Wang P."/>
            <person name="Xu L."/>
            <person name="Schmidt M.H."/>
            <person name="Jia X."/>
            <person name="Li D."/>
            <person name="Zhu A."/>
            <person name="Guo F."/>
            <person name="Chen W."/>
            <person name="Ni D."/>
            <person name="Usadel B."/>
            <person name="Fernie A.R."/>
            <person name="Wen W."/>
        </authorList>
    </citation>
    <scope>NUCLEOTIDE SEQUENCE [LARGE SCALE GENOMIC DNA]</scope>
    <source>
        <strain evidence="4">cv. G240</strain>
    </source>
</reference>
<evidence type="ECO:0000256" key="1">
    <source>
        <dbReference type="ARBA" id="ARBA00010016"/>
    </source>
</evidence>
<accession>A0A7J7GTB2</accession>
<dbReference type="EMBL" id="JACBKZ010000008">
    <property type="protein sequence ID" value="KAF5943425.1"/>
    <property type="molecule type" value="Genomic_DNA"/>
</dbReference>
<dbReference type="GO" id="GO:0051225">
    <property type="term" value="P:spindle assembly"/>
    <property type="evidence" value="ECO:0007669"/>
    <property type="project" value="TreeGrafter"/>
</dbReference>
<evidence type="ECO:0000313" key="4">
    <source>
        <dbReference type="Proteomes" id="UP000593564"/>
    </source>
</evidence>
<dbReference type="GO" id="GO:0005880">
    <property type="term" value="C:nuclear microtubule"/>
    <property type="evidence" value="ECO:0007669"/>
    <property type="project" value="TreeGrafter"/>
</dbReference>
<comment type="similarity">
    <text evidence="1">Belongs to the QWRF family.</text>
</comment>
<dbReference type="Pfam" id="PF04484">
    <property type="entry name" value="QWRF"/>
    <property type="match status" value="1"/>
</dbReference>
<organism evidence="3 4">
    <name type="scientific">Camellia sinensis</name>
    <name type="common">Tea plant</name>
    <name type="synonym">Thea sinensis</name>
    <dbReference type="NCBI Taxonomy" id="4442"/>
    <lineage>
        <taxon>Eukaryota</taxon>
        <taxon>Viridiplantae</taxon>
        <taxon>Streptophyta</taxon>
        <taxon>Embryophyta</taxon>
        <taxon>Tracheophyta</taxon>
        <taxon>Spermatophyta</taxon>
        <taxon>Magnoliopsida</taxon>
        <taxon>eudicotyledons</taxon>
        <taxon>Gunneridae</taxon>
        <taxon>Pentapetalae</taxon>
        <taxon>asterids</taxon>
        <taxon>Ericales</taxon>
        <taxon>Theaceae</taxon>
        <taxon>Camellia</taxon>
    </lineage>
</organism>
<dbReference type="GO" id="GO:0005737">
    <property type="term" value="C:cytoplasm"/>
    <property type="evidence" value="ECO:0007669"/>
    <property type="project" value="TreeGrafter"/>
</dbReference>
<dbReference type="PANTHER" id="PTHR31807:SF6">
    <property type="entry name" value="PROTEIN ENDOSPERM DEFECTIVE 1-RELATED"/>
    <property type="match status" value="1"/>
</dbReference>
<sequence length="375" mass="40803">MISSRFRLGTQNLARPSPTNNAVPVTAATKLLQSSGMSMSAQPPNPDTNIINGDTSKESASFPLNHHHHPYTVGGNDSDEKDVTRALAKIPTSTGSDSITTTVTCTTSHPISVQNSKAPRSIPDIRSSLPEVDALSTLSTTRLPAERSCTVGDVIGFDSSKFSPSPFSRSLNFPLSSCEQSSLLHLHTLKAASEKPPSALSKPFANNSAKVGGSLCLPPLPCSKLGAADSRRGRKVLSHQEEVHTLKLLHNHHLQWRFANAKAEASIHAQRWETERKLYSLGVDISSLHDTVKRNRIELGLLKQAKTLSTIIEAHAEEMDALISELARVIGGERAFVEECGLLLFKTYTSQVEELSLRGHLIQLQQGNHHQLQEE</sequence>
<dbReference type="Proteomes" id="UP000593564">
    <property type="component" value="Unassembled WGS sequence"/>
</dbReference>
<dbReference type="InterPro" id="IPR007573">
    <property type="entry name" value="QWRF"/>
</dbReference>
<evidence type="ECO:0000256" key="2">
    <source>
        <dbReference type="SAM" id="MobiDB-lite"/>
    </source>
</evidence>
<name>A0A7J7GTB2_CAMSI</name>
<feature type="region of interest" description="Disordered" evidence="2">
    <location>
        <begin position="1"/>
        <end position="22"/>
    </location>
</feature>
<keyword evidence="4" id="KW-1185">Reference proteome</keyword>
<protein>
    <submittedName>
        <fullName evidence="3">Uncharacterized protein</fullName>
    </submittedName>
</protein>
<dbReference type="AlphaFoldDB" id="A0A7J7GTB2"/>
<dbReference type="PANTHER" id="PTHR31807">
    <property type="entry name" value="AUGMIN FAMILY MEMBER"/>
    <property type="match status" value="1"/>
</dbReference>
<gene>
    <name evidence="3" type="ORF">HYC85_017502</name>
</gene>